<feature type="transmembrane region" description="Helical" evidence="6">
    <location>
        <begin position="209"/>
        <end position="229"/>
    </location>
</feature>
<sequence length="262" mass="27854">MLLVVFFLICFFASIIGAICGIGGGVIIKPVLDAFGVMDVATISFLSGCTVLSMTTYSVIKSKLSGSSNIEQKTGLPLALGAAVGGLLGKWMFSFVSSLSPDKNKVGAVQAACLMLVTVGTLVYTLYKERIKTYHVTNLMACVAIGIFLGILSSFLGIGGGPINLVVLFFFFSMTTKIAAENSLYIIFFSQIASLLSSIVTKSVPDFEIATLIFMVIGGIGGGIAGRALNKKIEEKTVDKLFIGLMVVIIFINIYNIYQFIG</sequence>
<evidence type="ECO:0000313" key="7">
    <source>
        <dbReference type="EMBL" id="VYS81696.1"/>
    </source>
</evidence>
<feature type="transmembrane region" description="Helical" evidence="6">
    <location>
        <begin position="108"/>
        <end position="127"/>
    </location>
</feature>
<name>A0A6N2RLM5_BLAHA</name>
<feature type="transmembrane region" description="Helical" evidence="6">
    <location>
        <begin position="75"/>
        <end position="96"/>
    </location>
</feature>
<evidence type="ECO:0000256" key="5">
    <source>
        <dbReference type="ARBA" id="ARBA00023136"/>
    </source>
</evidence>
<keyword evidence="6" id="KW-1003">Cell membrane</keyword>
<keyword evidence="3 6" id="KW-0812">Transmembrane</keyword>
<organism evidence="7">
    <name type="scientific">Blautia hansenii</name>
    <name type="common">Ruminococcus hansenii</name>
    <dbReference type="NCBI Taxonomy" id="1322"/>
    <lineage>
        <taxon>Bacteria</taxon>
        <taxon>Bacillati</taxon>
        <taxon>Bacillota</taxon>
        <taxon>Clostridia</taxon>
        <taxon>Lachnospirales</taxon>
        <taxon>Lachnospiraceae</taxon>
        <taxon>Blautia</taxon>
    </lineage>
</organism>
<dbReference type="AlphaFoldDB" id="A0A6N2RLM5"/>
<proteinExistence type="inferred from homology"/>
<evidence type="ECO:0000256" key="3">
    <source>
        <dbReference type="ARBA" id="ARBA00022692"/>
    </source>
</evidence>
<dbReference type="InterPro" id="IPR002781">
    <property type="entry name" value="TM_pro_TauE-like"/>
</dbReference>
<accession>A0A6N2RLM5</accession>
<keyword evidence="5 6" id="KW-0472">Membrane</keyword>
<comment type="similarity">
    <text evidence="2 6">Belongs to the 4-toluene sulfonate uptake permease (TSUP) (TC 2.A.102) family.</text>
</comment>
<feature type="transmembrane region" description="Helical" evidence="6">
    <location>
        <begin position="241"/>
        <end position="261"/>
    </location>
</feature>
<dbReference type="PANTHER" id="PTHR43701:SF2">
    <property type="entry name" value="MEMBRANE TRANSPORTER PROTEIN YJNA-RELATED"/>
    <property type="match status" value="1"/>
</dbReference>
<dbReference type="PANTHER" id="PTHR43701">
    <property type="entry name" value="MEMBRANE TRANSPORTER PROTEIN MJ0441-RELATED"/>
    <property type="match status" value="1"/>
</dbReference>
<dbReference type="RefSeq" id="WP_009247615.1">
    <property type="nucleotide sequence ID" value="NZ_CACRSY010000006.1"/>
</dbReference>
<evidence type="ECO:0000256" key="4">
    <source>
        <dbReference type="ARBA" id="ARBA00022989"/>
    </source>
</evidence>
<comment type="subcellular location">
    <subcellularLocation>
        <location evidence="6">Cell membrane</location>
        <topology evidence="6">Multi-pass membrane protein</topology>
    </subcellularLocation>
    <subcellularLocation>
        <location evidence="1">Membrane</location>
        <topology evidence="1">Multi-pass membrane protein</topology>
    </subcellularLocation>
</comment>
<keyword evidence="4 6" id="KW-1133">Transmembrane helix</keyword>
<dbReference type="Pfam" id="PF01925">
    <property type="entry name" value="TauE"/>
    <property type="match status" value="1"/>
</dbReference>
<feature type="transmembrane region" description="Helical" evidence="6">
    <location>
        <begin position="139"/>
        <end position="157"/>
    </location>
</feature>
<dbReference type="InterPro" id="IPR051598">
    <property type="entry name" value="TSUP/Inactive_protease-like"/>
</dbReference>
<dbReference type="GO" id="GO:0005886">
    <property type="term" value="C:plasma membrane"/>
    <property type="evidence" value="ECO:0007669"/>
    <property type="project" value="UniProtKB-SubCell"/>
</dbReference>
<evidence type="ECO:0000256" key="1">
    <source>
        <dbReference type="ARBA" id="ARBA00004141"/>
    </source>
</evidence>
<reference evidence="7" key="1">
    <citation type="submission" date="2019-11" db="EMBL/GenBank/DDBJ databases">
        <authorList>
            <person name="Feng L."/>
        </authorList>
    </citation>
    <scope>NUCLEOTIDE SEQUENCE</scope>
    <source>
        <strain evidence="7">BhanseniiLFYP23</strain>
    </source>
</reference>
<feature type="transmembrane region" description="Helical" evidence="6">
    <location>
        <begin position="34"/>
        <end position="54"/>
    </location>
</feature>
<evidence type="ECO:0000256" key="2">
    <source>
        <dbReference type="ARBA" id="ARBA00009142"/>
    </source>
</evidence>
<protein>
    <recommendedName>
        <fullName evidence="6">Probable membrane transporter protein</fullName>
    </recommendedName>
</protein>
<evidence type="ECO:0000256" key="6">
    <source>
        <dbReference type="RuleBase" id="RU363041"/>
    </source>
</evidence>
<dbReference type="EMBL" id="CACRSY010000006">
    <property type="protein sequence ID" value="VYS81696.1"/>
    <property type="molecule type" value="Genomic_DNA"/>
</dbReference>
<feature type="transmembrane region" description="Helical" evidence="6">
    <location>
        <begin position="185"/>
        <end position="203"/>
    </location>
</feature>
<gene>
    <name evidence="7" type="ORF">BHLFYP23_01676</name>
</gene>